<comment type="caution">
    <text evidence="8">The sequence shown here is derived from an EMBL/GenBank/DDBJ whole genome shotgun (WGS) entry which is preliminary data.</text>
</comment>
<dbReference type="Proteomes" id="UP001499974">
    <property type="component" value="Unassembled WGS sequence"/>
</dbReference>
<evidence type="ECO:0000256" key="4">
    <source>
        <dbReference type="PIRNR" id="PIRNR002756"/>
    </source>
</evidence>
<proteinExistence type="inferred from homology"/>
<sequence length="369" mass="37283">MIRTSIRRAVVPGIAVLALALTGCGAGNSSDSGSDGGSGGDSLSGTLAGGGASSQDTAQQAWRAAFQGDNSGVTITYDPVGSGTGRDNFISKAYSFAGSDSYLSDDEGQLSDAKERCGGEDAIEVPGYVSPIAVIFNLPGVDSLNLNAKTIAAIFDGKITKWNDATIAALNDGVDLPDTAISPVHRSDDSGTTQNFTDYLNKAGEGAWKYDADGVWPIKGGEAAEGTSGLVAAVKGGEGTIGYADESQAGGLGIVSVKVGEEFTAPSAEGAAKALAVSKPVDGRADVDMAIDIDRTTTESGAYPVLLTSYLIACQHYDDANEAALVKGFLSYIVSDAGQQAAAEQAGSAPLDASLSQQATDIVSAISAK</sequence>
<evidence type="ECO:0000256" key="6">
    <source>
        <dbReference type="SAM" id="SignalP"/>
    </source>
</evidence>
<dbReference type="InterPro" id="IPR005673">
    <property type="entry name" value="ABC_phos-bd_PstS"/>
</dbReference>
<evidence type="ECO:0000313" key="9">
    <source>
        <dbReference type="Proteomes" id="UP001499974"/>
    </source>
</evidence>
<evidence type="ECO:0000256" key="2">
    <source>
        <dbReference type="ARBA" id="ARBA00022448"/>
    </source>
</evidence>
<dbReference type="InterPro" id="IPR050962">
    <property type="entry name" value="Phosphate-bind_PstS"/>
</dbReference>
<gene>
    <name evidence="8" type="primary">pstS_2</name>
    <name evidence="8" type="ORF">GCM10023349_28560</name>
</gene>
<comment type="similarity">
    <text evidence="1 4">Belongs to the PstS family.</text>
</comment>
<organism evidence="8 9">
    <name type="scientific">Nocardioides conyzicola</name>
    <dbReference type="NCBI Taxonomy" id="1651781"/>
    <lineage>
        <taxon>Bacteria</taxon>
        <taxon>Bacillati</taxon>
        <taxon>Actinomycetota</taxon>
        <taxon>Actinomycetes</taxon>
        <taxon>Propionibacteriales</taxon>
        <taxon>Nocardioidaceae</taxon>
        <taxon>Nocardioides</taxon>
    </lineage>
</organism>
<reference evidence="9" key="1">
    <citation type="journal article" date="2019" name="Int. J. Syst. Evol. Microbiol.">
        <title>The Global Catalogue of Microorganisms (GCM) 10K type strain sequencing project: providing services to taxonomists for standard genome sequencing and annotation.</title>
        <authorList>
            <consortium name="The Broad Institute Genomics Platform"/>
            <consortium name="The Broad Institute Genome Sequencing Center for Infectious Disease"/>
            <person name="Wu L."/>
            <person name="Ma J."/>
        </authorList>
    </citation>
    <scope>NUCLEOTIDE SEQUENCE [LARGE SCALE GENOMIC DNA]</scope>
    <source>
        <strain evidence="9">JCM 18531</strain>
    </source>
</reference>
<evidence type="ECO:0000256" key="3">
    <source>
        <dbReference type="ARBA" id="ARBA00022592"/>
    </source>
</evidence>
<dbReference type="EMBL" id="BAABKM010000002">
    <property type="protein sequence ID" value="GAA4708200.1"/>
    <property type="molecule type" value="Genomic_DNA"/>
</dbReference>
<name>A0ABP8XHF5_9ACTN</name>
<dbReference type="NCBIfam" id="TIGR00975">
    <property type="entry name" value="3a0107s03"/>
    <property type="match status" value="1"/>
</dbReference>
<protein>
    <recommendedName>
        <fullName evidence="4">Phosphate-binding protein</fullName>
    </recommendedName>
</protein>
<keyword evidence="9" id="KW-1185">Reference proteome</keyword>
<dbReference type="PANTHER" id="PTHR42996">
    <property type="entry name" value="PHOSPHATE-BINDING PROTEIN PSTS"/>
    <property type="match status" value="1"/>
</dbReference>
<dbReference type="PROSITE" id="PS51257">
    <property type="entry name" value="PROKAR_LIPOPROTEIN"/>
    <property type="match status" value="1"/>
</dbReference>
<evidence type="ECO:0000259" key="7">
    <source>
        <dbReference type="Pfam" id="PF12849"/>
    </source>
</evidence>
<keyword evidence="6" id="KW-0732">Signal</keyword>
<keyword evidence="2 4" id="KW-0813">Transport</keyword>
<evidence type="ECO:0000313" key="8">
    <source>
        <dbReference type="EMBL" id="GAA4708200.1"/>
    </source>
</evidence>
<feature type="domain" description="PBP" evidence="7">
    <location>
        <begin position="38"/>
        <end position="336"/>
    </location>
</feature>
<feature type="compositionally biased region" description="Gly residues" evidence="5">
    <location>
        <begin position="34"/>
        <end position="52"/>
    </location>
</feature>
<dbReference type="Gene3D" id="3.40.190.10">
    <property type="entry name" value="Periplasmic binding protein-like II"/>
    <property type="match status" value="2"/>
</dbReference>
<dbReference type="PIRSF" id="PIRSF002756">
    <property type="entry name" value="PstS"/>
    <property type="match status" value="1"/>
</dbReference>
<accession>A0ABP8XHF5</accession>
<dbReference type="Pfam" id="PF12849">
    <property type="entry name" value="PBP_like_2"/>
    <property type="match status" value="1"/>
</dbReference>
<dbReference type="SUPFAM" id="SSF53850">
    <property type="entry name" value="Periplasmic binding protein-like II"/>
    <property type="match status" value="1"/>
</dbReference>
<dbReference type="RefSeq" id="WP_345522019.1">
    <property type="nucleotide sequence ID" value="NZ_BAABKM010000002.1"/>
</dbReference>
<dbReference type="InterPro" id="IPR024370">
    <property type="entry name" value="PBP_domain"/>
</dbReference>
<dbReference type="CDD" id="cd13565">
    <property type="entry name" value="PBP2_PstS"/>
    <property type="match status" value="1"/>
</dbReference>
<feature type="signal peptide" evidence="6">
    <location>
        <begin position="1"/>
        <end position="20"/>
    </location>
</feature>
<keyword evidence="3 4" id="KW-0592">Phosphate transport</keyword>
<dbReference type="PANTHER" id="PTHR42996:SF1">
    <property type="entry name" value="PHOSPHATE-BINDING PROTEIN PSTS"/>
    <property type="match status" value="1"/>
</dbReference>
<feature type="region of interest" description="Disordered" evidence="5">
    <location>
        <begin position="28"/>
        <end position="54"/>
    </location>
</feature>
<feature type="chain" id="PRO_5045041538" description="Phosphate-binding protein" evidence="6">
    <location>
        <begin position="21"/>
        <end position="369"/>
    </location>
</feature>
<evidence type="ECO:0000256" key="1">
    <source>
        <dbReference type="ARBA" id="ARBA00008725"/>
    </source>
</evidence>
<evidence type="ECO:0000256" key="5">
    <source>
        <dbReference type="SAM" id="MobiDB-lite"/>
    </source>
</evidence>